<dbReference type="AlphaFoldDB" id="G0TVP5"/>
<protein>
    <submittedName>
        <fullName evidence="1">Uncharacterized protein</fullName>
    </submittedName>
</protein>
<sequence>MVFVSHACAMPLLNFFAAGNKKTTTAAAGAEGSPLCSIREVPRLCNPNSVSPSQASVPCCRNYTSPANNATVHALHNRSATSTCSSPLALSNVFSFWLRAFPFLFLFFRRMSVLAQSPFVFRSSLYIKKNLSNILANWRKQECSRTTCPTAASPEHLFVRLLVLNWTSQAVRDGKTHTRTEKKEVCRRECVQERRLSRTEKGRDGGA</sequence>
<accession>G0TVP5</accession>
<evidence type="ECO:0000313" key="1">
    <source>
        <dbReference type="EMBL" id="CCC48011.1"/>
    </source>
</evidence>
<organism evidence="1">
    <name type="scientific">Trypanosoma vivax (strain Y486)</name>
    <dbReference type="NCBI Taxonomy" id="1055687"/>
    <lineage>
        <taxon>Eukaryota</taxon>
        <taxon>Discoba</taxon>
        <taxon>Euglenozoa</taxon>
        <taxon>Kinetoplastea</taxon>
        <taxon>Metakinetoplastina</taxon>
        <taxon>Trypanosomatida</taxon>
        <taxon>Trypanosomatidae</taxon>
        <taxon>Trypanosoma</taxon>
        <taxon>Duttonella</taxon>
    </lineage>
</organism>
<name>G0TVP5_TRYVY</name>
<dbReference type="EMBL" id="HE573021">
    <property type="protein sequence ID" value="CCC48011.1"/>
    <property type="molecule type" value="Genomic_DNA"/>
</dbReference>
<reference evidence="1" key="1">
    <citation type="journal article" date="2012" name="Proc. Natl. Acad. Sci. U.S.A.">
        <title>Antigenic diversity is generated by distinct evolutionary mechanisms in African trypanosome species.</title>
        <authorList>
            <person name="Jackson A.P."/>
            <person name="Berry A."/>
            <person name="Aslett M."/>
            <person name="Allison H.C."/>
            <person name="Burton P."/>
            <person name="Vavrova-Anderson J."/>
            <person name="Brown R."/>
            <person name="Browne H."/>
            <person name="Corton N."/>
            <person name="Hauser H."/>
            <person name="Gamble J."/>
            <person name="Gilderthorp R."/>
            <person name="Marcello L."/>
            <person name="McQuillan J."/>
            <person name="Otto T.D."/>
            <person name="Quail M.A."/>
            <person name="Sanders M.J."/>
            <person name="van Tonder A."/>
            <person name="Ginger M.L."/>
            <person name="Field M.C."/>
            <person name="Barry J.D."/>
            <person name="Hertz-Fowler C."/>
            <person name="Berriman M."/>
        </authorList>
    </citation>
    <scope>NUCLEOTIDE SEQUENCE</scope>
    <source>
        <strain evidence="1">Y486</strain>
    </source>
</reference>
<proteinExistence type="predicted"/>
<gene>
    <name evidence="1" type="ORF">TVY486_0502170</name>
</gene>